<dbReference type="GO" id="GO:0008726">
    <property type="term" value="F:alkanesulfonate monooxygenase activity"/>
    <property type="evidence" value="ECO:0007669"/>
    <property type="project" value="TreeGrafter"/>
</dbReference>
<evidence type="ECO:0000259" key="5">
    <source>
        <dbReference type="Pfam" id="PF00296"/>
    </source>
</evidence>
<proteinExistence type="predicted"/>
<keyword evidence="2" id="KW-0288">FMN</keyword>
<feature type="domain" description="Luciferase-like" evidence="5">
    <location>
        <begin position="18"/>
        <end position="223"/>
    </location>
</feature>
<dbReference type="Pfam" id="PF00296">
    <property type="entry name" value="Bac_luciferase"/>
    <property type="match status" value="1"/>
</dbReference>
<dbReference type="InterPro" id="IPR036661">
    <property type="entry name" value="Luciferase-like_sf"/>
</dbReference>
<dbReference type="SUPFAM" id="SSF51679">
    <property type="entry name" value="Bacterial luciferase-like"/>
    <property type="match status" value="1"/>
</dbReference>
<dbReference type="NCBIfam" id="TIGR03619">
    <property type="entry name" value="F420_Rv2161c"/>
    <property type="match status" value="1"/>
</dbReference>
<gene>
    <name evidence="6" type="ORF">A2188_02290</name>
</gene>
<sequence length="288" mass="31723">MELGVVLPSREISLDRFAIRDFTQAAESLGYETLVVYDHPTGGLKPEGNRGNTFSTPYIEPLVVLGALAMVTKKINLTTGVLVLPQRQTVLVAKQAAAVDILSGGRLRLGVGVGLNPTDYLALDQNYHNRGRRIESQISLLRELWTKELVTFQTESGDLVLAGINTLPVQRPIPLWMGGWSDPVIERTLRLADGWLATGIGSDPYIQTQARKFNQAKRKAGKPNFGIVGGIGNSGGGPEYWRFEFRNWKNLEATEIVFGTVGAGYGSDVERHIKAIEQFKKIINEESF</sequence>
<dbReference type="EMBL" id="MGHU01000011">
    <property type="protein sequence ID" value="OGM77832.1"/>
    <property type="molecule type" value="Genomic_DNA"/>
</dbReference>
<dbReference type="GO" id="GO:0046306">
    <property type="term" value="P:alkanesulfonate catabolic process"/>
    <property type="evidence" value="ECO:0007669"/>
    <property type="project" value="TreeGrafter"/>
</dbReference>
<dbReference type="InterPro" id="IPR050172">
    <property type="entry name" value="SsuD_RutA_monooxygenase"/>
</dbReference>
<name>A0A1F8CNJ1_9BACT</name>
<dbReference type="InterPro" id="IPR011251">
    <property type="entry name" value="Luciferase-like_dom"/>
</dbReference>
<dbReference type="Gene3D" id="3.20.20.30">
    <property type="entry name" value="Luciferase-like domain"/>
    <property type="match status" value="1"/>
</dbReference>
<evidence type="ECO:0000313" key="6">
    <source>
        <dbReference type="EMBL" id="OGM77832.1"/>
    </source>
</evidence>
<evidence type="ECO:0000256" key="3">
    <source>
        <dbReference type="ARBA" id="ARBA00023002"/>
    </source>
</evidence>
<evidence type="ECO:0000313" key="7">
    <source>
        <dbReference type="Proteomes" id="UP000179241"/>
    </source>
</evidence>
<comment type="caution">
    <text evidence="6">The sequence shown here is derived from an EMBL/GenBank/DDBJ whole genome shotgun (WGS) entry which is preliminary data.</text>
</comment>
<keyword evidence="4" id="KW-0503">Monooxygenase</keyword>
<dbReference type="Proteomes" id="UP000179241">
    <property type="component" value="Unassembled WGS sequence"/>
</dbReference>
<protein>
    <recommendedName>
        <fullName evidence="5">Luciferase-like domain-containing protein</fullName>
    </recommendedName>
</protein>
<keyword evidence="1" id="KW-0285">Flavoprotein</keyword>
<dbReference type="PANTHER" id="PTHR42847:SF4">
    <property type="entry name" value="ALKANESULFONATE MONOOXYGENASE-RELATED"/>
    <property type="match status" value="1"/>
</dbReference>
<evidence type="ECO:0000256" key="4">
    <source>
        <dbReference type="ARBA" id="ARBA00023033"/>
    </source>
</evidence>
<keyword evidence="3" id="KW-0560">Oxidoreductase</keyword>
<dbReference type="InterPro" id="IPR019921">
    <property type="entry name" value="Lucif-like_OxRdtase_Rv2161c"/>
</dbReference>
<dbReference type="AlphaFoldDB" id="A0A1F8CNJ1"/>
<evidence type="ECO:0000256" key="2">
    <source>
        <dbReference type="ARBA" id="ARBA00022643"/>
    </source>
</evidence>
<reference evidence="6 7" key="1">
    <citation type="journal article" date="2016" name="Nat. Commun.">
        <title>Thousands of microbial genomes shed light on interconnected biogeochemical processes in an aquifer system.</title>
        <authorList>
            <person name="Anantharaman K."/>
            <person name="Brown C.T."/>
            <person name="Hug L.A."/>
            <person name="Sharon I."/>
            <person name="Castelle C.J."/>
            <person name="Probst A.J."/>
            <person name="Thomas B.C."/>
            <person name="Singh A."/>
            <person name="Wilkins M.J."/>
            <person name="Karaoz U."/>
            <person name="Brodie E.L."/>
            <person name="Williams K.H."/>
            <person name="Hubbard S.S."/>
            <person name="Banfield J.F."/>
        </authorList>
    </citation>
    <scope>NUCLEOTIDE SEQUENCE [LARGE SCALE GENOMIC DNA]</scope>
</reference>
<dbReference type="PANTHER" id="PTHR42847">
    <property type="entry name" value="ALKANESULFONATE MONOOXYGENASE"/>
    <property type="match status" value="1"/>
</dbReference>
<evidence type="ECO:0000256" key="1">
    <source>
        <dbReference type="ARBA" id="ARBA00022630"/>
    </source>
</evidence>
<accession>A0A1F8CNJ1</accession>
<organism evidence="6 7">
    <name type="scientific">Candidatus Woesebacteria bacterium RIFOXYA1_FULL_43_9</name>
    <dbReference type="NCBI Taxonomy" id="1802534"/>
    <lineage>
        <taxon>Bacteria</taxon>
        <taxon>Candidatus Woeseibacteriota</taxon>
    </lineage>
</organism>